<protein>
    <submittedName>
        <fullName evidence="6">Crp/Fnr family transcriptional regulator</fullName>
    </submittedName>
</protein>
<dbReference type="PROSITE" id="PS50042">
    <property type="entry name" value="CNMP_BINDING_3"/>
    <property type="match status" value="1"/>
</dbReference>
<dbReference type="InterPro" id="IPR050397">
    <property type="entry name" value="Env_Response_Regulators"/>
</dbReference>
<dbReference type="PANTHER" id="PTHR24567">
    <property type="entry name" value="CRP FAMILY TRANSCRIPTIONAL REGULATORY PROTEIN"/>
    <property type="match status" value="1"/>
</dbReference>
<accession>A0A504J9N4</accession>
<keyword evidence="1" id="KW-0805">Transcription regulation</keyword>
<evidence type="ECO:0000259" key="4">
    <source>
        <dbReference type="PROSITE" id="PS50042"/>
    </source>
</evidence>
<dbReference type="Gene3D" id="2.60.120.10">
    <property type="entry name" value="Jelly Rolls"/>
    <property type="match status" value="1"/>
</dbReference>
<dbReference type="CDD" id="cd00038">
    <property type="entry name" value="CAP_ED"/>
    <property type="match status" value="1"/>
</dbReference>
<evidence type="ECO:0000259" key="5">
    <source>
        <dbReference type="PROSITE" id="PS51063"/>
    </source>
</evidence>
<dbReference type="InterPro" id="IPR036390">
    <property type="entry name" value="WH_DNA-bd_sf"/>
</dbReference>
<keyword evidence="2" id="KW-0238">DNA-binding</keyword>
<sequence>MINILFPHKRYSFINESILENLPKDAIQLINENSITLKLKKGQILFHEGTVPVGLYIIKSGKVKKYTTGLAGKEHIFYLAKDNEILGHHSLLSKEPHCCSSACLSDCEINLVPKEIFYIILSLDQSILNRFSKSLAHEFGVFINNSKILAQHSVRERCAISIIKLKDFFNATDRGFKISRKDHSNIVGTSVESLVRVLHDFKEEKIIKIEENSIFVLKPKKLVEISNMV</sequence>
<dbReference type="InterPro" id="IPR000595">
    <property type="entry name" value="cNMP-bd_dom"/>
</dbReference>
<dbReference type="Pfam" id="PF13545">
    <property type="entry name" value="HTH_Crp_2"/>
    <property type="match status" value="1"/>
</dbReference>
<evidence type="ECO:0000256" key="3">
    <source>
        <dbReference type="ARBA" id="ARBA00023163"/>
    </source>
</evidence>
<dbReference type="Pfam" id="PF00027">
    <property type="entry name" value="cNMP_binding"/>
    <property type="match status" value="1"/>
</dbReference>
<evidence type="ECO:0000313" key="7">
    <source>
        <dbReference type="Proteomes" id="UP000315540"/>
    </source>
</evidence>
<evidence type="ECO:0000313" key="6">
    <source>
        <dbReference type="EMBL" id="TPN87636.1"/>
    </source>
</evidence>
<dbReference type="EMBL" id="VFWZ01000002">
    <property type="protein sequence ID" value="TPN87636.1"/>
    <property type="molecule type" value="Genomic_DNA"/>
</dbReference>
<dbReference type="InterPro" id="IPR014710">
    <property type="entry name" value="RmlC-like_jellyroll"/>
</dbReference>
<organism evidence="6 7">
    <name type="scientific">Aquimarina algicola</name>
    <dbReference type="NCBI Taxonomy" id="2589995"/>
    <lineage>
        <taxon>Bacteria</taxon>
        <taxon>Pseudomonadati</taxon>
        <taxon>Bacteroidota</taxon>
        <taxon>Flavobacteriia</taxon>
        <taxon>Flavobacteriales</taxon>
        <taxon>Flavobacteriaceae</taxon>
        <taxon>Aquimarina</taxon>
    </lineage>
</organism>
<dbReference type="InterPro" id="IPR018490">
    <property type="entry name" value="cNMP-bd_dom_sf"/>
</dbReference>
<dbReference type="RefSeq" id="WP_140592276.1">
    <property type="nucleotide sequence ID" value="NZ_VFWZ01000002.1"/>
</dbReference>
<evidence type="ECO:0000256" key="1">
    <source>
        <dbReference type="ARBA" id="ARBA00023015"/>
    </source>
</evidence>
<dbReference type="GO" id="GO:0003700">
    <property type="term" value="F:DNA-binding transcription factor activity"/>
    <property type="evidence" value="ECO:0007669"/>
    <property type="project" value="TreeGrafter"/>
</dbReference>
<comment type="caution">
    <text evidence="6">The sequence shown here is derived from an EMBL/GenBank/DDBJ whole genome shotgun (WGS) entry which is preliminary data.</text>
</comment>
<name>A0A504J9N4_9FLAO</name>
<dbReference type="GO" id="GO:0003677">
    <property type="term" value="F:DNA binding"/>
    <property type="evidence" value="ECO:0007669"/>
    <property type="project" value="UniProtKB-KW"/>
</dbReference>
<dbReference type="InterPro" id="IPR012318">
    <property type="entry name" value="HTH_CRP"/>
</dbReference>
<dbReference type="SUPFAM" id="SSF51206">
    <property type="entry name" value="cAMP-binding domain-like"/>
    <property type="match status" value="1"/>
</dbReference>
<proteinExistence type="predicted"/>
<dbReference type="PANTHER" id="PTHR24567:SF74">
    <property type="entry name" value="HTH-TYPE TRANSCRIPTIONAL REGULATOR ARCR"/>
    <property type="match status" value="1"/>
</dbReference>
<dbReference type="AlphaFoldDB" id="A0A504J9N4"/>
<gene>
    <name evidence="6" type="ORF">FHK87_08645</name>
</gene>
<feature type="domain" description="Cyclic nucleotide-binding" evidence="4">
    <location>
        <begin position="18"/>
        <end position="138"/>
    </location>
</feature>
<dbReference type="SUPFAM" id="SSF46785">
    <property type="entry name" value="Winged helix' DNA-binding domain"/>
    <property type="match status" value="1"/>
</dbReference>
<reference evidence="6 7" key="1">
    <citation type="submission" date="2019-06" db="EMBL/GenBank/DDBJ databases">
        <authorList>
            <person name="Meng X."/>
        </authorList>
    </citation>
    <scope>NUCLEOTIDE SEQUENCE [LARGE SCALE GENOMIC DNA]</scope>
    <source>
        <strain evidence="6 7">M625</strain>
    </source>
</reference>
<dbReference type="Proteomes" id="UP000315540">
    <property type="component" value="Unassembled WGS sequence"/>
</dbReference>
<keyword evidence="7" id="KW-1185">Reference proteome</keyword>
<dbReference type="SMART" id="SM00100">
    <property type="entry name" value="cNMP"/>
    <property type="match status" value="1"/>
</dbReference>
<dbReference type="Gene3D" id="1.10.10.10">
    <property type="entry name" value="Winged helix-like DNA-binding domain superfamily/Winged helix DNA-binding domain"/>
    <property type="match status" value="1"/>
</dbReference>
<dbReference type="PROSITE" id="PS51063">
    <property type="entry name" value="HTH_CRP_2"/>
    <property type="match status" value="1"/>
</dbReference>
<keyword evidence="3" id="KW-0804">Transcription</keyword>
<evidence type="ECO:0000256" key="2">
    <source>
        <dbReference type="ARBA" id="ARBA00023125"/>
    </source>
</evidence>
<dbReference type="GO" id="GO:0005829">
    <property type="term" value="C:cytosol"/>
    <property type="evidence" value="ECO:0007669"/>
    <property type="project" value="TreeGrafter"/>
</dbReference>
<feature type="domain" description="HTH crp-type" evidence="5">
    <location>
        <begin position="152"/>
        <end position="220"/>
    </location>
</feature>
<dbReference type="InterPro" id="IPR036388">
    <property type="entry name" value="WH-like_DNA-bd_sf"/>
</dbReference>
<dbReference type="OrthoDB" id="9127033at2"/>